<keyword evidence="1" id="KW-0812">Transmembrane</keyword>
<feature type="transmembrane region" description="Helical" evidence="1">
    <location>
        <begin position="44"/>
        <end position="61"/>
    </location>
</feature>
<comment type="caution">
    <text evidence="2">The sequence shown here is derived from an EMBL/GenBank/DDBJ whole genome shotgun (WGS) entry which is preliminary data.</text>
</comment>
<keyword evidence="1" id="KW-0472">Membrane</keyword>
<organism evidence="2 3">
    <name type="scientific">Candidatus Ligilactobacillus excrementigallinarum</name>
    <dbReference type="NCBI Taxonomy" id="2838641"/>
    <lineage>
        <taxon>Bacteria</taxon>
        <taxon>Bacillati</taxon>
        <taxon>Bacillota</taxon>
        <taxon>Bacilli</taxon>
        <taxon>Lactobacillales</taxon>
        <taxon>Lactobacillaceae</taxon>
        <taxon>Ligilactobacillus</taxon>
    </lineage>
</organism>
<keyword evidence="1" id="KW-1133">Transmembrane helix</keyword>
<protein>
    <submittedName>
        <fullName evidence="2">Uncharacterized protein</fullName>
    </submittedName>
</protein>
<proteinExistence type="predicted"/>
<dbReference type="Proteomes" id="UP000823963">
    <property type="component" value="Unassembled WGS sequence"/>
</dbReference>
<dbReference type="EMBL" id="DXFP01000029">
    <property type="protein sequence ID" value="HIX01822.1"/>
    <property type="molecule type" value="Genomic_DNA"/>
</dbReference>
<dbReference type="AlphaFoldDB" id="A0A9D1UWM8"/>
<evidence type="ECO:0000313" key="2">
    <source>
        <dbReference type="EMBL" id="HIX01822.1"/>
    </source>
</evidence>
<feature type="transmembrane region" description="Helical" evidence="1">
    <location>
        <begin position="93"/>
        <end position="114"/>
    </location>
</feature>
<gene>
    <name evidence="2" type="ORF">H9861_03610</name>
</gene>
<reference evidence="2" key="2">
    <citation type="submission" date="2021-04" db="EMBL/GenBank/DDBJ databases">
        <authorList>
            <person name="Gilroy R."/>
        </authorList>
    </citation>
    <scope>NUCLEOTIDE SEQUENCE</scope>
    <source>
        <strain evidence="2">6627</strain>
    </source>
</reference>
<feature type="transmembrane region" description="Helical" evidence="1">
    <location>
        <begin position="6"/>
        <end position="23"/>
    </location>
</feature>
<sequence>MKYIGVSLYVFWILITMFKFGSLPKDRTFSYMSAIFGNITWYHNIRNLLFLVAVGICISYAPLKIIYLLIALSTILLGVTGIKNFFQRVGSPWADLSIFFCSTLCAILCSTFVVKL</sequence>
<evidence type="ECO:0000313" key="3">
    <source>
        <dbReference type="Proteomes" id="UP000823963"/>
    </source>
</evidence>
<accession>A0A9D1UWM8</accession>
<reference evidence="2" key="1">
    <citation type="journal article" date="2021" name="PeerJ">
        <title>Extensive microbial diversity within the chicken gut microbiome revealed by metagenomics and culture.</title>
        <authorList>
            <person name="Gilroy R."/>
            <person name="Ravi A."/>
            <person name="Getino M."/>
            <person name="Pursley I."/>
            <person name="Horton D.L."/>
            <person name="Alikhan N.F."/>
            <person name="Baker D."/>
            <person name="Gharbi K."/>
            <person name="Hall N."/>
            <person name="Watson M."/>
            <person name="Adriaenssens E.M."/>
            <person name="Foster-Nyarko E."/>
            <person name="Jarju S."/>
            <person name="Secka A."/>
            <person name="Antonio M."/>
            <person name="Oren A."/>
            <person name="Chaudhuri R.R."/>
            <person name="La Ragione R."/>
            <person name="Hildebrand F."/>
            <person name="Pallen M.J."/>
        </authorList>
    </citation>
    <scope>NUCLEOTIDE SEQUENCE</scope>
    <source>
        <strain evidence="2">6627</strain>
    </source>
</reference>
<name>A0A9D1UWM8_9LACO</name>
<evidence type="ECO:0000256" key="1">
    <source>
        <dbReference type="SAM" id="Phobius"/>
    </source>
</evidence>